<feature type="chain" id="PRO_5018645105" evidence="1">
    <location>
        <begin position="21"/>
        <end position="109"/>
    </location>
</feature>
<keyword evidence="3" id="KW-1185">Reference proteome</keyword>
<protein>
    <submittedName>
        <fullName evidence="2">Uncharacterized protein</fullName>
    </submittedName>
</protein>
<dbReference type="AlphaFoldDB" id="A0A3S5AXM9"/>
<organism evidence="2 3">
    <name type="scientific">Protopolystoma xenopodis</name>
    <dbReference type="NCBI Taxonomy" id="117903"/>
    <lineage>
        <taxon>Eukaryota</taxon>
        <taxon>Metazoa</taxon>
        <taxon>Spiralia</taxon>
        <taxon>Lophotrochozoa</taxon>
        <taxon>Platyhelminthes</taxon>
        <taxon>Monogenea</taxon>
        <taxon>Polyopisthocotylea</taxon>
        <taxon>Polystomatidea</taxon>
        <taxon>Polystomatidae</taxon>
        <taxon>Protopolystoma</taxon>
    </lineage>
</organism>
<dbReference type="EMBL" id="CAAALY010248385">
    <property type="protein sequence ID" value="VEL34784.1"/>
    <property type="molecule type" value="Genomic_DNA"/>
</dbReference>
<evidence type="ECO:0000313" key="3">
    <source>
        <dbReference type="Proteomes" id="UP000784294"/>
    </source>
</evidence>
<dbReference type="Proteomes" id="UP000784294">
    <property type="component" value="Unassembled WGS sequence"/>
</dbReference>
<sequence length="109" mass="11974">MIAVIVVIATFATLLPGLWPNQLHRQYSPNWDKIDHQSGHFVLFDSPNSSKACILYAPSEEHECCAPACMEKWSTEPVPWAAVYALFQTSLLDAKLAPTSTGAEAIASR</sequence>
<feature type="signal peptide" evidence="1">
    <location>
        <begin position="1"/>
        <end position="20"/>
    </location>
</feature>
<evidence type="ECO:0000313" key="2">
    <source>
        <dbReference type="EMBL" id="VEL34784.1"/>
    </source>
</evidence>
<name>A0A3S5AXM9_9PLAT</name>
<evidence type="ECO:0000256" key="1">
    <source>
        <dbReference type="SAM" id="SignalP"/>
    </source>
</evidence>
<comment type="caution">
    <text evidence="2">The sequence shown here is derived from an EMBL/GenBank/DDBJ whole genome shotgun (WGS) entry which is preliminary data.</text>
</comment>
<reference evidence="2" key="1">
    <citation type="submission" date="2018-11" db="EMBL/GenBank/DDBJ databases">
        <authorList>
            <consortium name="Pathogen Informatics"/>
        </authorList>
    </citation>
    <scope>NUCLEOTIDE SEQUENCE</scope>
</reference>
<keyword evidence="1" id="KW-0732">Signal</keyword>
<proteinExistence type="predicted"/>
<gene>
    <name evidence="2" type="ORF">PXEA_LOCUS28224</name>
</gene>
<accession>A0A3S5AXM9</accession>